<protein>
    <submittedName>
        <fullName evidence="2">Sporulation and spore germination</fullName>
    </submittedName>
</protein>
<dbReference type="RefSeq" id="WP_052222029.1">
    <property type="nucleotide sequence ID" value="NZ_LHUR01000029.1"/>
</dbReference>
<comment type="caution">
    <text evidence="2">The sequence shown here is derived from an EMBL/GenBank/DDBJ whole genome shotgun (WGS) entry which is preliminary data.</text>
</comment>
<gene>
    <name evidence="2" type="ORF">CLHOM_25270</name>
</gene>
<dbReference type="Pfam" id="PF10646">
    <property type="entry name" value="Germane"/>
    <property type="match status" value="1"/>
</dbReference>
<dbReference type="EMBL" id="LHUR01000029">
    <property type="protein sequence ID" value="KOA19032.1"/>
    <property type="molecule type" value="Genomic_DNA"/>
</dbReference>
<dbReference type="Proteomes" id="UP000037043">
    <property type="component" value="Unassembled WGS sequence"/>
</dbReference>
<dbReference type="PROSITE" id="PS51257">
    <property type="entry name" value="PROKAR_LIPOPROTEIN"/>
    <property type="match status" value="1"/>
</dbReference>
<dbReference type="STRING" id="36844.SAMN04488501_1238"/>
<dbReference type="InterPro" id="IPR019606">
    <property type="entry name" value="GerMN"/>
</dbReference>
<evidence type="ECO:0000313" key="3">
    <source>
        <dbReference type="Proteomes" id="UP000037043"/>
    </source>
</evidence>
<dbReference type="PATRIC" id="fig|1121318.3.peg.2545"/>
<dbReference type="SMART" id="SM00909">
    <property type="entry name" value="Germane"/>
    <property type="match status" value="1"/>
</dbReference>
<evidence type="ECO:0000259" key="1">
    <source>
        <dbReference type="SMART" id="SM00909"/>
    </source>
</evidence>
<name>A0A0L6Z7T6_9CLOT</name>
<dbReference type="AlphaFoldDB" id="A0A0L6Z7T6"/>
<keyword evidence="3" id="KW-1185">Reference proteome</keyword>
<feature type="domain" description="GerMN" evidence="1">
    <location>
        <begin position="82"/>
        <end position="169"/>
    </location>
</feature>
<proteinExistence type="predicted"/>
<reference evidence="3" key="1">
    <citation type="submission" date="2015-08" db="EMBL/GenBank/DDBJ databases">
        <title>Genome sequence of the strict anaerobe Clostridium homopropionicum LuHBu1 (DSM 5847T).</title>
        <authorList>
            <person name="Poehlein A."/>
            <person name="Beck M."/>
            <person name="Schiel-Bengelsdorf B."/>
            <person name="Bengelsdorf F.R."/>
            <person name="Daniel R."/>
            <person name="Duerre P."/>
        </authorList>
    </citation>
    <scope>NUCLEOTIDE SEQUENCE [LARGE SCALE GENOMIC DNA]</scope>
    <source>
        <strain evidence="3">DSM 5847</strain>
    </source>
</reference>
<organism evidence="2 3">
    <name type="scientific">Clostridium homopropionicum DSM 5847</name>
    <dbReference type="NCBI Taxonomy" id="1121318"/>
    <lineage>
        <taxon>Bacteria</taxon>
        <taxon>Bacillati</taxon>
        <taxon>Bacillota</taxon>
        <taxon>Clostridia</taxon>
        <taxon>Eubacteriales</taxon>
        <taxon>Clostridiaceae</taxon>
        <taxon>Clostridium</taxon>
    </lineage>
</organism>
<accession>A0A0L6Z7T6</accession>
<evidence type="ECO:0000313" key="2">
    <source>
        <dbReference type="EMBL" id="KOA19032.1"/>
    </source>
</evidence>
<sequence>MGKINKLILAILIMSVLSLFIGCSNNMPFVNNGEKIKNLKVSKSDSNDEWFKLNLYFDGSADEKKAETIKEERLINKEELIGEIIIQELIKGPSVGSQLKPIFPKGTKLLSFSIKDKIAYINLSSNAKYKMTAIREEACLRSIALSLTELESVDKVKILVDSKNVDTLGGNFNISKPYNNNDIALIKNK</sequence>